<accession>A0AB39XWH2</accession>
<evidence type="ECO:0000313" key="2">
    <source>
        <dbReference type="EMBL" id="XDV62235.1"/>
    </source>
</evidence>
<feature type="compositionally biased region" description="Low complexity" evidence="1">
    <location>
        <begin position="49"/>
        <end position="59"/>
    </location>
</feature>
<name>A0AB39XWH2_9ACTN</name>
<dbReference type="RefSeq" id="WP_053789288.1">
    <property type="nucleotide sequence ID" value="NZ_CP165727.1"/>
</dbReference>
<dbReference type="AlphaFoldDB" id="A0AB39XWH2"/>
<protein>
    <submittedName>
        <fullName evidence="2">Uncharacterized protein</fullName>
    </submittedName>
</protein>
<gene>
    <name evidence="2" type="ORF">AB5J51_04420</name>
</gene>
<dbReference type="EMBL" id="CP165727">
    <property type="protein sequence ID" value="XDV62235.1"/>
    <property type="molecule type" value="Genomic_DNA"/>
</dbReference>
<evidence type="ECO:0000256" key="1">
    <source>
        <dbReference type="SAM" id="MobiDB-lite"/>
    </source>
</evidence>
<proteinExistence type="predicted"/>
<reference evidence="2" key="1">
    <citation type="submission" date="2024-08" db="EMBL/GenBank/DDBJ databases">
        <authorList>
            <person name="Yu S.T."/>
        </authorList>
    </citation>
    <scope>NUCLEOTIDE SEQUENCE</scope>
    <source>
        <strain evidence="2">R33</strain>
    </source>
</reference>
<sequence length="70" mass="7864">MQMDELSRFLKALSPARREEIEQMPRERQAELAAAWEAELRDDHALDTLSELSPPAAESEAAKRVTGDTP</sequence>
<organism evidence="2">
    <name type="scientific">Streptomyces sp. R33</name>
    <dbReference type="NCBI Taxonomy" id="3238629"/>
    <lineage>
        <taxon>Bacteria</taxon>
        <taxon>Bacillati</taxon>
        <taxon>Actinomycetota</taxon>
        <taxon>Actinomycetes</taxon>
        <taxon>Kitasatosporales</taxon>
        <taxon>Streptomycetaceae</taxon>
        <taxon>Streptomyces</taxon>
    </lineage>
</organism>
<feature type="compositionally biased region" description="Basic and acidic residues" evidence="1">
    <location>
        <begin position="60"/>
        <end position="70"/>
    </location>
</feature>
<feature type="region of interest" description="Disordered" evidence="1">
    <location>
        <begin position="45"/>
        <end position="70"/>
    </location>
</feature>